<gene>
    <name evidence="1" type="ORF">PYS61_05220</name>
</gene>
<reference evidence="1 2" key="1">
    <citation type="submission" date="2023-02" db="EMBL/GenBank/DDBJ databases">
        <title>Novel Oscillospiraceae bacterial genomes.</title>
        <authorList>
            <person name="Srinivasan S."/>
            <person name="Austin M.N."/>
            <person name="Fiedler T.L."/>
            <person name="Strenk S.M."/>
            <person name="Agnew K.J."/>
            <person name="Nagana Gowda G.A."/>
            <person name="Raftery D."/>
            <person name="Beamer M.A."/>
            <person name="Achilles S.L."/>
            <person name="Wiesenfeld H.C."/>
            <person name="Fredricks D.N."/>
            <person name="Hillier S.L."/>
        </authorList>
    </citation>
    <scope>NUCLEOTIDE SEQUENCE [LARGE SCALE GENOMIC DNA]</scope>
    <source>
        <strain evidence="1 2">CHIC02 1186E3-8</strain>
    </source>
</reference>
<evidence type="ECO:0000313" key="1">
    <source>
        <dbReference type="EMBL" id="WEG35332.1"/>
    </source>
</evidence>
<dbReference type="Gene3D" id="1.10.10.10">
    <property type="entry name" value="Winged helix-like DNA-binding domain superfamily/Winged helix DNA-binding domain"/>
    <property type="match status" value="1"/>
</dbReference>
<dbReference type="RefSeq" id="WP_315571420.1">
    <property type="nucleotide sequence ID" value="NZ_CP118868.1"/>
</dbReference>
<organism evidence="1 2">
    <name type="scientific">Amygdalobacter indicium</name>
    <dbReference type="NCBI Taxonomy" id="3029272"/>
    <lineage>
        <taxon>Bacteria</taxon>
        <taxon>Bacillati</taxon>
        <taxon>Bacillota</taxon>
        <taxon>Clostridia</taxon>
        <taxon>Eubacteriales</taxon>
        <taxon>Oscillospiraceae</taxon>
        <taxon>Amygdalobacter</taxon>
    </lineage>
</organism>
<dbReference type="SUPFAM" id="SSF46894">
    <property type="entry name" value="C-terminal effector domain of the bipartite response regulators"/>
    <property type="match status" value="1"/>
</dbReference>
<evidence type="ECO:0008006" key="3">
    <source>
        <dbReference type="Google" id="ProtNLM"/>
    </source>
</evidence>
<accession>A0ABY8C428</accession>
<proteinExistence type="predicted"/>
<protein>
    <recommendedName>
        <fullName evidence="3">DNA-binding protein</fullName>
    </recommendedName>
</protein>
<dbReference type="InterPro" id="IPR016032">
    <property type="entry name" value="Sig_transdc_resp-reg_C-effctor"/>
</dbReference>
<dbReference type="Proteomes" id="UP001220478">
    <property type="component" value="Chromosome"/>
</dbReference>
<sequence>MSVYFNSERNNHYCSPYFVVVANDKELLDLLSRQLKQQGYLAITDSSNRVEYYIDARVSNRNSGSLSLSSRILHILQTTNFNYPQKTADYPHFCLARNTLVRLLFRVWHFDAQLIGYSVLKFIAEHSDCDACELKPYNRKIYPQAACYFGCSVKQINRAINYTLRKAEFNGNLSDLLATLRRYLTALAQLPDLVEYLAKHEPDFSPTETAAIKRTLDDKLQTFQALARLQLPHKSA</sequence>
<dbReference type="InterPro" id="IPR036388">
    <property type="entry name" value="WH-like_DNA-bd_sf"/>
</dbReference>
<keyword evidence="2" id="KW-1185">Reference proteome</keyword>
<evidence type="ECO:0000313" key="2">
    <source>
        <dbReference type="Proteomes" id="UP001220478"/>
    </source>
</evidence>
<name>A0ABY8C428_9FIRM</name>
<dbReference type="EMBL" id="CP118868">
    <property type="protein sequence ID" value="WEG35332.1"/>
    <property type="molecule type" value="Genomic_DNA"/>
</dbReference>